<organism evidence="9 10">
    <name type="scientific">Psychracetigena formicireducens</name>
    <dbReference type="NCBI Taxonomy" id="2986056"/>
    <lineage>
        <taxon>Bacteria</taxon>
        <taxon>Bacillati</taxon>
        <taxon>Candidatus Lithacetigenota</taxon>
        <taxon>Candidatus Psychracetigena</taxon>
    </lineage>
</organism>
<dbReference type="InterPro" id="IPR014729">
    <property type="entry name" value="Rossmann-like_a/b/a_fold"/>
</dbReference>
<dbReference type="NCBIfam" id="TIGR00552">
    <property type="entry name" value="nadE"/>
    <property type="match status" value="1"/>
</dbReference>
<dbReference type="AlphaFoldDB" id="A0A9E2BH51"/>
<evidence type="ECO:0000256" key="3">
    <source>
        <dbReference type="ARBA" id="ARBA00022741"/>
    </source>
</evidence>
<protein>
    <recommendedName>
        <fullName evidence="7">NH(3)-dependent NAD(+) synthetase</fullName>
        <ecNumber evidence="7">6.3.1.5</ecNumber>
    </recommendedName>
</protein>
<dbReference type="GO" id="GO:0005737">
    <property type="term" value="C:cytoplasm"/>
    <property type="evidence" value="ECO:0007669"/>
    <property type="project" value="InterPro"/>
</dbReference>
<comment type="pathway">
    <text evidence="1">Cofactor biosynthesis; NAD(+) biosynthesis.</text>
</comment>
<evidence type="ECO:0000313" key="10">
    <source>
        <dbReference type="Proteomes" id="UP000811545"/>
    </source>
</evidence>
<evidence type="ECO:0000256" key="5">
    <source>
        <dbReference type="ARBA" id="ARBA00023027"/>
    </source>
</evidence>
<evidence type="ECO:0000259" key="8">
    <source>
        <dbReference type="Pfam" id="PF02540"/>
    </source>
</evidence>
<comment type="catalytic activity">
    <reaction evidence="7">
        <text>deamido-NAD(+) + NH4(+) + ATP = AMP + diphosphate + NAD(+) + H(+)</text>
        <dbReference type="Rhea" id="RHEA:21188"/>
        <dbReference type="ChEBI" id="CHEBI:15378"/>
        <dbReference type="ChEBI" id="CHEBI:28938"/>
        <dbReference type="ChEBI" id="CHEBI:30616"/>
        <dbReference type="ChEBI" id="CHEBI:33019"/>
        <dbReference type="ChEBI" id="CHEBI:57540"/>
        <dbReference type="ChEBI" id="CHEBI:58437"/>
        <dbReference type="ChEBI" id="CHEBI:456215"/>
        <dbReference type="EC" id="6.3.1.5"/>
    </reaction>
</comment>
<evidence type="ECO:0000256" key="1">
    <source>
        <dbReference type="ARBA" id="ARBA00004790"/>
    </source>
</evidence>
<accession>A0A9E2BH51</accession>
<keyword evidence="4 6" id="KW-0067">ATP-binding</keyword>
<dbReference type="Pfam" id="PF02540">
    <property type="entry name" value="NAD_synthase"/>
    <property type="match status" value="1"/>
</dbReference>
<dbReference type="InterPro" id="IPR022310">
    <property type="entry name" value="NAD/GMP_synthase"/>
</dbReference>
<reference evidence="9 10" key="1">
    <citation type="journal article" date="2021" name="bioRxiv">
        <title>Unique metabolic strategies in Hadean analogues reveal hints for primordial physiology.</title>
        <authorList>
            <person name="Nobu M.K."/>
            <person name="Nakai R."/>
            <person name="Tamazawa S."/>
            <person name="Mori H."/>
            <person name="Toyoda A."/>
            <person name="Ijiri A."/>
            <person name="Suzuki S."/>
            <person name="Kurokawa K."/>
            <person name="Kamagata Y."/>
            <person name="Tamaki H."/>
        </authorList>
    </citation>
    <scope>NUCLEOTIDE SEQUENCE [LARGE SCALE GENOMIC DNA]</scope>
    <source>
        <strain evidence="9">BS525</strain>
    </source>
</reference>
<dbReference type="Proteomes" id="UP000811545">
    <property type="component" value="Unassembled WGS sequence"/>
</dbReference>
<comment type="caution">
    <text evidence="9">The sequence shown here is derived from an EMBL/GenBank/DDBJ whole genome shotgun (WGS) entry which is preliminary data.</text>
</comment>
<dbReference type="GO" id="GO:0009435">
    <property type="term" value="P:NAD+ biosynthetic process"/>
    <property type="evidence" value="ECO:0007669"/>
    <property type="project" value="InterPro"/>
</dbReference>
<evidence type="ECO:0000256" key="2">
    <source>
        <dbReference type="ARBA" id="ARBA00022598"/>
    </source>
</evidence>
<evidence type="ECO:0000256" key="7">
    <source>
        <dbReference type="RuleBase" id="RU003812"/>
    </source>
</evidence>
<gene>
    <name evidence="9" type="primary">nadE_1</name>
    <name evidence="9" type="ORF">DDT42_01334</name>
</gene>
<dbReference type="GO" id="GO:0004359">
    <property type="term" value="F:glutaminase activity"/>
    <property type="evidence" value="ECO:0007669"/>
    <property type="project" value="InterPro"/>
</dbReference>
<dbReference type="CDD" id="cd00553">
    <property type="entry name" value="NAD_synthase"/>
    <property type="match status" value="1"/>
</dbReference>
<evidence type="ECO:0000256" key="4">
    <source>
        <dbReference type="ARBA" id="ARBA00022840"/>
    </source>
</evidence>
<keyword evidence="2 6" id="KW-0436">Ligase</keyword>
<evidence type="ECO:0000256" key="6">
    <source>
        <dbReference type="RuleBase" id="RU003811"/>
    </source>
</evidence>
<dbReference type="FunFam" id="3.40.50.620:FF:000106">
    <property type="entry name" value="Glutamine-dependent NAD(+) synthetase"/>
    <property type="match status" value="1"/>
</dbReference>
<name>A0A9E2BH51_PSYF1</name>
<keyword evidence="5 6" id="KW-0520">NAD</keyword>
<sequence length="276" mass="31339">MINLNCELTKKLLINFILDQKQKTGAESMVFGLSGGLDSTVTAFLLKEALGKNVLALILPYGDWTKKDVEDALMIARELNLNYEIYSLDQLAVQYFEDMQVGDRLRQGNFVSRLRANVVFDFSKKLKAIVAGSSNKTELLMGYGTWYGDLAASFYLLGDLYKTQVRILAKYLGVPESILSKTPTAGLWPGQTDEDEMGITYEELDKILYLLVDKRKRVEEVVNRGFADNKVRKVVNQVFASAFKRKIPTIPKLSQRTIGADFLYLKEYRLRDSEED</sequence>
<evidence type="ECO:0000313" key="9">
    <source>
        <dbReference type="EMBL" id="MBT9145463.1"/>
    </source>
</evidence>
<dbReference type="GO" id="GO:0003952">
    <property type="term" value="F:NAD+ synthase (glutamine-hydrolyzing) activity"/>
    <property type="evidence" value="ECO:0007669"/>
    <property type="project" value="InterPro"/>
</dbReference>
<dbReference type="PANTHER" id="PTHR23090:SF9">
    <property type="entry name" value="GLUTAMINE-DEPENDENT NAD(+) SYNTHETASE"/>
    <property type="match status" value="1"/>
</dbReference>
<dbReference type="InterPro" id="IPR003694">
    <property type="entry name" value="NAD_synthase"/>
</dbReference>
<dbReference type="GO" id="GO:0008795">
    <property type="term" value="F:NAD+ synthase activity"/>
    <property type="evidence" value="ECO:0007669"/>
    <property type="project" value="UniProtKB-EC"/>
</dbReference>
<dbReference type="EC" id="6.3.1.5" evidence="7"/>
<dbReference type="PANTHER" id="PTHR23090">
    <property type="entry name" value="NH 3 /GLUTAMINE-DEPENDENT NAD + SYNTHETASE"/>
    <property type="match status" value="1"/>
</dbReference>
<dbReference type="Gene3D" id="3.40.50.620">
    <property type="entry name" value="HUPs"/>
    <property type="match status" value="1"/>
</dbReference>
<dbReference type="EMBL" id="QLTW01000097">
    <property type="protein sequence ID" value="MBT9145463.1"/>
    <property type="molecule type" value="Genomic_DNA"/>
</dbReference>
<comment type="similarity">
    <text evidence="6">Belongs to the NAD synthetase family.</text>
</comment>
<dbReference type="NCBIfam" id="NF010587">
    <property type="entry name" value="PRK13980.1"/>
    <property type="match status" value="1"/>
</dbReference>
<dbReference type="SUPFAM" id="SSF52402">
    <property type="entry name" value="Adenine nucleotide alpha hydrolases-like"/>
    <property type="match status" value="1"/>
</dbReference>
<keyword evidence="3 6" id="KW-0547">Nucleotide-binding</keyword>
<feature type="domain" description="NAD/GMP synthase" evidence="8">
    <location>
        <begin position="13"/>
        <end position="248"/>
    </location>
</feature>
<dbReference type="GO" id="GO:0005524">
    <property type="term" value="F:ATP binding"/>
    <property type="evidence" value="ECO:0007669"/>
    <property type="project" value="UniProtKB-KW"/>
</dbReference>
<proteinExistence type="inferred from homology"/>